<dbReference type="InterPro" id="IPR039426">
    <property type="entry name" value="TonB-dep_rcpt-like"/>
</dbReference>
<keyword evidence="3 11" id="KW-1134">Transmembrane beta strand</keyword>
<comment type="similarity">
    <text evidence="11 12">Belongs to the TonB-dependent receptor family.</text>
</comment>
<dbReference type="GO" id="GO:0009279">
    <property type="term" value="C:cell outer membrane"/>
    <property type="evidence" value="ECO:0007669"/>
    <property type="project" value="UniProtKB-SubCell"/>
</dbReference>
<feature type="domain" description="TonB-dependent receptor-like beta-barrel" evidence="14">
    <location>
        <begin position="264"/>
        <end position="682"/>
    </location>
</feature>
<sequence length="728" mass="78840">MRRKAALHIARTPVIFAVLCAGLSVGLPTAVRAAEAAGEDPIIVTARGRPEAQIAVPDTVTVFTQDDIARRRLTTVDDFIAQTPGVFMINDQDPGTNMITVRGVSTNRNQSPSIAYVVDGLALADSELFTLHTYDVARVEILKGPQGALFGRSASGGAVDIATNDPTDEAGGMASIGIGNGFTWTADGVVNAPVSERVQLRLAGSYRNSDGFIRNSYLDKKVDGFISRNLRLKARIETSETSTLKLRLAWANEEGGAAYISSENVTGRNGGRLSGTILTDPQGDFEGRFAREWWGAQATFEQELGDALMLSWSGGYDNYHKDFSEELDFRHDTPVTLDGLALFPDGIQPISQPVDIEAWTSEMRLTSRGAGPLRWHAGFFFQRLERDRTDEFGPLLFGAEAQRAETRSNQIGLFAQVSYDVLPTIEATLGLRYDRDRRKEDTVGADSATIYARRAQTFDKWQPKISLAWHPSQDFTGYVTGSVGFKSGGFNPLPGASDVWSANFAAETVKSLEAGVKGRLVDGRVRLAMAGFVTDYSNFQNTVFLGNSVVLSVPEVNVHGLEASAQADLGLGFSLDGGAAWTHSRVGRYTTPNPTPEPGEPDVLDLTGNRTPNAPDWTLNGGIGWQGDAGPALIDARLSVAYVSRVDFEIDNILHTPGYASVDGRIGVDLGAWSLEVWAKNLFDKRWAISAFGQQQLPLLLGLGPDGPYDSFTINTGRQFGLGATRRF</sequence>
<evidence type="ECO:0000256" key="11">
    <source>
        <dbReference type="PROSITE-ProRule" id="PRU01360"/>
    </source>
</evidence>
<evidence type="ECO:0000256" key="2">
    <source>
        <dbReference type="ARBA" id="ARBA00022448"/>
    </source>
</evidence>
<dbReference type="InterPro" id="IPR012910">
    <property type="entry name" value="Plug_dom"/>
</dbReference>
<dbReference type="Pfam" id="PF07715">
    <property type="entry name" value="Plug"/>
    <property type="match status" value="1"/>
</dbReference>
<keyword evidence="7" id="KW-0406">Ion transport</keyword>
<evidence type="ECO:0000256" key="8">
    <source>
        <dbReference type="ARBA" id="ARBA00023077"/>
    </source>
</evidence>
<keyword evidence="17" id="KW-1185">Reference proteome</keyword>
<keyword evidence="2 11" id="KW-0813">Transport</keyword>
<dbReference type="AlphaFoldDB" id="A0A931HBX0"/>
<evidence type="ECO:0000256" key="1">
    <source>
        <dbReference type="ARBA" id="ARBA00004571"/>
    </source>
</evidence>
<proteinExistence type="inferred from homology"/>
<dbReference type="EMBL" id="JADZGI010000001">
    <property type="protein sequence ID" value="MBH0113187.1"/>
    <property type="molecule type" value="Genomic_DNA"/>
</dbReference>
<evidence type="ECO:0000313" key="17">
    <source>
        <dbReference type="Proteomes" id="UP000617634"/>
    </source>
</evidence>
<keyword evidence="9 11" id="KW-0472">Membrane</keyword>
<keyword evidence="13" id="KW-0732">Signal</keyword>
<evidence type="ECO:0000256" key="13">
    <source>
        <dbReference type="SAM" id="SignalP"/>
    </source>
</evidence>
<feature type="signal peptide" evidence="13">
    <location>
        <begin position="1"/>
        <end position="33"/>
    </location>
</feature>
<accession>A0A931HBX0</accession>
<dbReference type="PANTHER" id="PTHR32552">
    <property type="entry name" value="FERRICHROME IRON RECEPTOR-RELATED"/>
    <property type="match status" value="1"/>
</dbReference>
<evidence type="ECO:0000256" key="12">
    <source>
        <dbReference type="RuleBase" id="RU003357"/>
    </source>
</evidence>
<evidence type="ECO:0000256" key="4">
    <source>
        <dbReference type="ARBA" id="ARBA00022496"/>
    </source>
</evidence>
<evidence type="ECO:0000256" key="3">
    <source>
        <dbReference type="ARBA" id="ARBA00022452"/>
    </source>
</evidence>
<keyword evidence="4" id="KW-0410">Iron transport</keyword>
<evidence type="ECO:0000259" key="15">
    <source>
        <dbReference type="Pfam" id="PF07715"/>
    </source>
</evidence>
<dbReference type="GO" id="GO:0006826">
    <property type="term" value="P:iron ion transport"/>
    <property type="evidence" value="ECO:0007669"/>
    <property type="project" value="UniProtKB-KW"/>
</dbReference>
<dbReference type="PANTHER" id="PTHR32552:SF81">
    <property type="entry name" value="TONB-DEPENDENT OUTER MEMBRANE RECEPTOR"/>
    <property type="match status" value="1"/>
</dbReference>
<organism evidence="16 17">
    <name type="scientific">Novosphingobium aureum</name>
    <dbReference type="NCBI Taxonomy" id="2792964"/>
    <lineage>
        <taxon>Bacteria</taxon>
        <taxon>Pseudomonadati</taxon>
        <taxon>Pseudomonadota</taxon>
        <taxon>Alphaproteobacteria</taxon>
        <taxon>Sphingomonadales</taxon>
        <taxon>Sphingomonadaceae</taxon>
        <taxon>Novosphingobium</taxon>
    </lineage>
</organism>
<name>A0A931HBX0_9SPHN</name>
<dbReference type="RefSeq" id="WP_197163221.1">
    <property type="nucleotide sequence ID" value="NZ_JADZGI010000001.1"/>
</dbReference>
<evidence type="ECO:0000313" key="16">
    <source>
        <dbReference type="EMBL" id="MBH0113187.1"/>
    </source>
</evidence>
<feature type="chain" id="PRO_5037181825" evidence="13">
    <location>
        <begin position="34"/>
        <end position="728"/>
    </location>
</feature>
<evidence type="ECO:0000256" key="5">
    <source>
        <dbReference type="ARBA" id="ARBA00022692"/>
    </source>
</evidence>
<evidence type="ECO:0000256" key="7">
    <source>
        <dbReference type="ARBA" id="ARBA00023065"/>
    </source>
</evidence>
<comment type="caution">
    <text evidence="16">The sequence shown here is derived from an EMBL/GenBank/DDBJ whole genome shotgun (WGS) entry which is preliminary data.</text>
</comment>
<reference evidence="16" key="1">
    <citation type="submission" date="2020-11" db="EMBL/GenBank/DDBJ databases">
        <title>Novosphingobium aureum sp. nov., a marine bacterium isolated from sediment of a salt flat.</title>
        <authorList>
            <person name="Yoo Y."/>
            <person name="Kim J.-J."/>
        </authorList>
    </citation>
    <scope>NUCLEOTIDE SEQUENCE</scope>
    <source>
        <strain evidence="16">YJ-S2-02</strain>
    </source>
</reference>
<protein>
    <submittedName>
        <fullName evidence="16">TonB-dependent receptor</fullName>
    </submittedName>
</protein>
<dbReference type="Gene3D" id="2.40.170.20">
    <property type="entry name" value="TonB-dependent receptor, beta-barrel domain"/>
    <property type="match status" value="1"/>
</dbReference>
<evidence type="ECO:0000256" key="10">
    <source>
        <dbReference type="ARBA" id="ARBA00023237"/>
    </source>
</evidence>
<keyword evidence="16" id="KW-0675">Receptor</keyword>
<keyword evidence="5 11" id="KW-0812">Transmembrane</keyword>
<dbReference type="CDD" id="cd01347">
    <property type="entry name" value="ligand_gated_channel"/>
    <property type="match status" value="1"/>
</dbReference>
<gene>
    <name evidence="16" type="ORF">I5E68_09535</name>
</gene>
<feature type="domain" description="TonB-dependent receptor plug" evidence="15">
    <location>
        <begin position="54"/>
        <end position="158"/>
    </location>
</feature>
<comment type="subcellular location">
    <subcellularLocation>
        <location evidence="1 11">Cell outer membrane</location>
        <topology evidence="1 11">Multi-pass membrane protein</topology>
    </subcellularLocation>
</comment>
<keyword evidence="10 11" id="KW-0998">Cell outer membrane</keyword>
<dbReference type="Proteomes" id="UP000617634">
    <property type="component" value="Unassembled WGS sequence"/>
</dbReference>
<dbReference type="PROSITE" id="PS52016">
    <property type="entry name" value="TONB_DEPENDENT_REC_3"/>
    <property type="match status" value="1"/>
</dbReference>
<dbReference type="InterPro" id="IPR000531">
    <property type="entry name" value="Beta-barrel_TonB"/>
</dbReference>
<evidence type="ECO:0000256" key="6">
    <source>
        <dbReference type="ARBA" id="ARBA00023004"/>
    </source>
</evidence>
<evidence type="ECO:0000259" key="14">
    <source>
        <dbReference type="Pfam" id="PF00593"/>
    </source>
</evidence>
<keyword evidence="8 12" id="KW-0798">TonB box</keyword>
<dbReference type="SUPFAM" id="SSF56935">
    <property type="entry name" value="Porins"/>
    <property type="match status" value="1"/>
</dbReference>
<dbReference type="Pfam" id="PF00593">
    <property type="entry name" value="TonB_dep_Rec_b-barrel"/>
    <property type="match status" value="1"/>
</dbReference>
<keyword evidence="6" id="KW-0408">Iron</keyword>
<dbReference type="InterPro" id="IPR036942">
    <property type="entry name" value="Beta-barrel_TonB_sf"/>
</dbReference>
<evidence type="ECO:0000256" key="9">
    <source>
        <dbReference type="ARBA" id="ARBA00023136"/>
    </source>
</evidence>